<keyword evidence="14" id="KW-1185">Reference proteome</keyword>
<dbReference type="InterPro" id="IPR015943">
    <property type="entry name" value="WD40/YVTN_repeat-like_dom_sf"/>
</dbReference>
<dbReference type="Proteomes" id="UP000663828">
    <property type="component" value="Unassembled WGS sequence"/>
</dbReference>
<comment type="similarity">
    <text evidence="2">Belongs to the dynein intermediate chain family.</text>
</comment>
<keyword evidence="7" id="KW-0243">Dynein</keyword>
<dbReference type="GO" id="GO:0036158">
    <property type="term" value="P:outer dynein arm assembly"/>
    <property type="evidence" value="ECO:0007669"/>
    <property type="project" value="TreeGrafter"/>
</dbReference>
<keyword evidence="3" id="KW-0963">Cytoplasm</keyword>
<keyword evidence="4" id="KW-0853">WD repeat</keyword>
<dbReference type="Gene3D" id="2.130.10.10">
    <property type="entry name" value="YVTN repeat-like/Quinoprotein amine dehydrogenase"/>
    <property type="match status" value="2"/>
</dbReference>
<dbReference type="GO" id="GO:0036157">
    <property type="term" value="C:outer dynein arm"/>
    <property type="evidence" value="ECO:0007669"/>
    <property type="project" value="TreeGrafter"/>
</dbReference>
<evidence type="ECO:0000256" key="8">
    <source>
        <dbReference type="ARBA" id="ARBA00023069"/>
    </source>
</evidence>
<evidence type="ECO:0000256" key="3">
    <source>
        <dbReference type="ARBA" id="ARBA00022490"/>
    </source>
</evidence>
<accession>A0A815NK81</accession>
<keyword evidence="11" id="KW-0966">Cell projection</keyword>
<evidence type="ECO:0000256" key="2">
    <source>
        <dbReference type="ARBA" id="ARBA00011059"/>
    </source>
</evidence>
<proteinExistence type="inferred from homology"/>
<gene>
    <name evidence="13" type="ORF">XAT740_LOCUS35958</name>
</gene>
<evidence type="ECO:0000256" key="9">
    <source>
        <dbReference type="ARBA" id="ARBA00023175"/>
    </source>
</evidence>
<evidence type="ECO:0000256" key="6">
    <source>
        <dbReference type="ARBA" id="ARBA00022737"/>
    </source>
</evidence>
<feature type="compositionally biased region" description="Basic and acidic residues" evidence="12">
    <location>
        <begin position="545"/>
        <end position="582"/>
    </location>
</feature>
<evidence type="ECO:0000256" key="10">
    <source>
        <dbReference type="ARBA" id="ARBA00023212"/>
    </source>
</evidence>
<evidence type="ECO:0000256" key="7">
    <source>
        <dbReference type="ARBA" id="ARBA00023017"/>
    </source>
</evidence>
<dbReference type="GO" id="GO:0003341">
    <property type="term" value="P:cilium movement"/>
    <property type="evidence" value="ECO:0007669"/>
    <property type="project" value="TreeGrafter"/>
</dbReference>
<dbReference type="EMBL" id="CAJNOR010003647">
    <property type="protein sequence ID" value="CAF1434321.1"/>
    <property type="molecule type" value="Genomic_DNA"/>
</dbReference>
<name>A0A815NK81_ADIRI</name>
<keyword evidence="9" id="KW-0505">Motor protein</keyword>
<dbReference type="InterPro" id="IPR050687">
    <property type="entry name" value="Dynein_IC"/>
</dbReference>
<dbReference type="AlphaFoldDB" id="A0A815NK81"/>
<comment type="subcellular location">
    <subcellularLocation>
        <location evidence="1">Cytoplasm</location>
        <location evidence="1">Cytoskeleton</location>
        <location evidence="1">Cilium axoneme</location>
    </subcellularLocation>
</comment>
<dbReference type="SMART" id="SM00320">
    <property type="entry name" value="WD40"/>
    <property type="match status" value="5"/>
</dbReference>
<dbReference type="GO" id="GO:0005874">
    <property type="term" value="C:microtubule"/>
    <property type="evidence" value="ECO:0007669"/>
    <property type="project" value="UniProtKB-KW"/>
</dbReference>
<comment type="caution">
    <text evidence="13">The sequence shown here is derived from an EMBL/GenBank/DDBJ whole genome shotgun (WGS) entry which is preliminary data.</text>
</comment>
<evidence type="ECO:0000256" key="1">
    <source>
        <dbReference type="ARBA" id="ARBA00004430"/>
    </source>
</evidence>
<feature type="compositionally biased region" description="Basic and acidic residues" evidence="12">
    <location>
        <begin position="511"/>
        <end position="522"/>
    </location>
</feature>
<evidence type="ECO:0000256" key="4">
    <source>
        <dbReference type="ARBA" id="ARBA00022574"/>
    </source>
</evidence>
<sequence length="604" mass="68100">MDMQYVYTKKRSEFGRQVHFQDRPVEIIADIQPNPDLIHDYIPRNPVDTGVQNVREFSEHWVNTVRFETEHRGINHVEGGWPKDVNPLEPDQTTRFRKKTEKEDGYGRAVVSLGQSIAHTIKQNNAIDIYENYYQHIEADVVEEAPYAKTINIYRDPHSARRTANHISWNADGARKLAVSYCNLGFQSAGSDTYIDSYIWDIENPTKPDFYLKPISPLVCVEFNPKDTHQLVGGCYNGQVCIFDTRKGSTAVEQSLIEHSHRDPAYKTIWLQSKSGTEFFSASTDGKVLWWDTKKLSEPVDTLILDIEKKGRLENALGAMTLEYESTIPTKFMVGTEQGRIISCNRKGKNDAEKIGTVFPGHWGPVYALQRHPNFTKTFLSVGDWTVRIWSEELRDDCIMWTKPSMYALTDAQWSPIRSSIFYTTKMDGTLDVWDILFKQNEPTLSLQVVDEPLHCLRVQETHGRLVACGSQNGTVTLVEVSDNLCTQGKSEKGLISGMFDRETRRAKVLEARGRAKRDARGKAGAPAGGEKAEKTTTDGAAAESELKEADPIEKAEKDFWKIIEDEKRRRERKAAGEDKGAAGEGGAMADAEKAANSTAHKAE</sequence>
<feature type="region of interest" description="Disordered" evidence="12">
    <location>
        <begin position="511"/>
        <end position="604"/>
    </location>
</feature>
<evidence type="ECO:0000313" key="14">
    <source>
        <dbReference type="Proteomes" id="UP000663828"/>
    </source>
</evidence>
<dbReference type="InterPro" id="IPR001680">
    <property type="entry name" value="WD40_rpt"/>
</dbReference>
<evidence type="ECO:0000256" key="12">
    <source>
        <dbReference type="SAM" id="MobiDB-lite"/>
    </source>
</evidence>
<organism evidence="13 14">
    <name type="scientific">Adineta ricciae</name>
    <name type="common">Rotifer</name>
    <dbReference type="NCBI Taxonomy" id="249248"/>
    <lineage>
        <taxon>Eukaryota</taxon>
        <taxon>Metazoa</taxon>
        <taxon>Spiralia</taxon>
        <taxon>Gnathifera</taxon>
        <taxon>Rotifera</taxon>
        <taxon>Eurotatoria</taxon>
        <taxon>Bdelloidea</taxon>
        <taxon>Adinetida</taxon>
        <taxon>Adinetidae</taxon>
        <taxon>Adineta</taxon>
    </lineage>
</organism>
<dbReference type="InterPro" id="IPR036322">
    <property type="entry name" value="WD40_repeat_dom_sf"/>
</dbReference>
<dbReference type="Pfam" id="PF00400">
    <property type="entry name" value="WD40"/>
    <property type="match status" value="1"/>
</dbReference>
<reference evidence="13" key="1">
    <citation type="submission" date="2021-02" db="EMBL/GenBank/DDBJ databases">
        <authorList>
            <person name="Nowell W R."/>
        </authorList>
    </citation>
    <scope>NUCLEOTIDE SEQUENCE</scope>
</reference>
<dbReference type="GO" id="GO:0045504">
    <property type="term" value="F:dynein heavy chain binding"/>
    <property type="evidence" value="ECO:0007669"/>
    <property type="project" value="TreeGrafter"/>
</dbReference>
<keyword evidence="10" id="KW-0206">Cytoskeleton</keyword>
<keyword evidence="5" id="KW-0493">Microtubule</keyword>
<protein>
    <submittedName>
        <fullName evidence="13">Uncharacterized protein</fullName>
    </submittedName>
</protein>
<keyword evidence="6" id="KW-0677">Repeat</keyword>
<dbReference type="SUPFAM" id="SSF50978">
    <property type="entry name" value="WD40 repeat-like"/>
    <property type="match status" value="1"/>
</dbReference>
<dbReference type="PANTHER" id="PTHR12442">
    <property type="entry name" value="DYNEIN INTERMEDIATE CHAIN"/>
    <property type="match status" value="1"/>
</dbReference>
<dbReference type="PANTHER" id="PTHR12442:SF7">
    <property type="entry name" value="DYNEIN AXONEMAL INTERMEDIATE CHAIN 2"/>
    <property type="match status" value="1"/>
</dbReference>
<evidence type="ECO:0000313" key="13">
    <source>
        <dbReference type="EMBL" id="CAF1434321.1"/>
    </source>
</evidence>
<evidence type="ECO:0000256" key="5">
    <source>
        <dbReference type="ARBA" id="ARBA00022701"/>
    </source>
</evidence>
<evidence type="ECO:0000256" key="11">
    <source>
        <dbReference type="ARBA" id="ARBA00023273"/>
    </source>
</evidence>
<dbReference type="GO" id="GO:0045503">
    <property type="term" value="F:dynein light chain binding"/>
    <property type="evidence" value="ECO:0007669"/>
    <property type="project" value="TreeGrafter"/>
</dbReference>
<keyword evidence="8" id="KW-0969">Cilium</keyword>